<dbReference type="AlphaFoldDB" id="A0A318JQ87"/>
<protein>
    <submittedName>
        <fullName evidence="1">Uncharacterized protein</fullName>
    </submittedName>
</protein>
<keyword evidence="2" id="KW-1185">Reference proteome</keyword>
<sequence>MNEYARLRAMIGSDATGAAVREWARDVLTGVADGSSDLTAVRHPLGFLCFPAWRGDGLGICVHVWTEGVRAEPTTSSVHAHSWDLLSTVLYGTVGNEIVEILGAPARPTHRLFEIHSAADGDLVRATQRLVAYRTRSREDFHAGEVYTLPHGAFHVSDVRGEAATVVLGEDNRGRPDLSLGTPVTADHWVRRTLCGPTESRRAAHTVLAHLRDQPLPKQLENRCERAT</sequence>
<comment type="caution">
    <text evidence="1">The sequence shown here is derived from an EMBL/GenBank/DDBJ whole genome shotgun (WGS) entry which is preliminary data.</text>
</comment>
<dbReference type="Proteomes" id="UP000247569">
    <property type="component" value="Unassembled WGS sequence"/>
</dbReference>
<gene>
    <name evidence="1" type="ORF">DFR70_11695</name>
</gene>
<evidence type="ECO:0000313" key="2">
    <source>
        <dbReference type="Proteomes" id="UP000247569"/>
    </source>
</evidence>
<proteinExistence type="predicted"/>
<organism evidence="1 2">
    <name type="scientific">Nocardia tenerifensis</name>
    <dbReference type="NCBI Taxonomy" id="228006"/>
    <lineage>
        <taxon>Bacteria</taxon>
        <taxon>Bacillati</taxon>
        <taxon>Actinomycetota</taxon>
        <taxon>Actinomycetes</taxon>
        <taxon>Mycobacteriales</taxon>
        <taxon>Nocardiaceae</taxon>
        <taxon>Nocardia</taxon>
    </lineage>
</organism>
<reference evidence="1 2" key="1">
    <citation type="submission" date="2018-05" db="EMBL/GenBank/DDBJ databases">
        <title>Genomic Encyclopedia of Type Strains, Phase IV (KMG-IV): sequencing the most valuable type-strain genomes for metagenomic binning, comparative biology and taxonomic classification.</title>
        <authorList>
            <person name="Goeker M."/>
        </authorList>
    </citation>
    <scope>NUCLEOTIDE SEQUENCE [LARGE SCALE GENOMIC DNA]</scope>
    <source>
        <strain evidence="1 2">DSM 44704</strain>
    </source>
</reference>
<evidence type="ECO:0000313" key="1">
    <source>
        <dbReference type="EMBL" id="PXX57865.1"/>
    </source>
</evidence>
<dbReference type="RefSeq" id="WP_051186821.1">
    <property type="nucleotide sequence ID" value="NZ_QJKF01000016.1"/>
</dbReference>
<name>A0A318JQ87_9NOCA</name>
<dbReference type="EMBL" id="QJKF01000016">
    <property type="protein sequence ID" value="PXX57865.1"/>
    <property type="molecule type" value="Genomic_DNA"/>
</dbReference>
<dbReference type="OrthoDB" id="4557078at2"/>
<accession>A0A318JQ87</accession>